<evidence type="ECO:0000256" key="1">
    <source>
        <dbReference type="ARBA" id="ARBA00007205"/>
    </source>
</evidence>
<dbReference type="Pfam" id="PF14186">
    <property type="entry name" value="Aida_C2"/>
    <property type="match status" value="1"/>
</dbReference>
<sequence length="320" mass="36027">MAALGPQRWQKKFEEAVELDSWGQVEEAREAYESIALLLQQELGNAQKNARTQKQIVTLKNLMVSLRLRSFAIRRGDETISTENMKALKTVFETLFIKDKKFPLDLSEVDEAELKRALGMELEDEENEAELIESLPVGAPAISAPRVRGAASRPGEALKESEEDNSAGQTAKINGSTKKTRPVNITIVKIGLKDFEKYQEPYVTCFLTSGGRVLEPKQDTPASTSRFDKHINFGHTITLKQGLESILPGAAIVFEFKHFKPKKDKISTKCWAFLEKVDIKEGVHNLELYKKPTDLKCKRLSLLTVKPLYLQIEIEIGEPK</sequence>
<dbReference type="PANTHER" id="PTHR28654">
    <property type="entry name" value="AXIN INTERACTOR, DORSALIZATION-ASSOCIATED PROTEIN"/>
    <property type="match status" value="1"/>
</dbReference>
<keyword evidence="2" id="KW-0217">Developmental protein</keyword>
<evidence type="ECO:0000259" key="4">
    <source>
        <dbReference type="PROSITE" id="PS51911"/>
    </source>
</evidence>
<feature type="region of interest" description="Disordered" evidence="3">
    <location>
        <begin position="145"/>
        <end position="176"/>
    </location>
</feature>
<dbReference type="Gene3D" id="2.60.40.150">
    <property type="entry name" value="C2 domain"/>
    <property type="match status" value="1"/>
</dbReference>
<feature type="compositionally biased region" description="Polar residues" evidence="3">
    <location>
        <begin position="166"/>
        <end position="176"/>
    </location>
</feature>
<comment type="similarity">
    <text evidence="1">Belongs to the AIDA family.</text>
</comment>
<proteinExistence type="inferred from homology"/>
<dbReference type="EMBL" id="HBEO01027273">
    <property type="protein sequence ID" value="CAD8498753.1"/>
    <property type="molecule type" value="Transcribed_RNA"/>
</dbReference>
<dbReference type="Gene3D" id="1.20.120.360">
    <property type="entry name" value="Axin interactor, dorsalization-associated protein, N-terminal domain"/>
    <property type="match status" value="1"/>
</dbReference>
<protein>
    <recommendedName>
        <fullName evidence="4">C2 Aida-type domain-containing protein</fullName>
    </recommendedName>
</protein>
<gene>
    <name evidence="5" type="ORF">HPHI1048_LOCUS18417</name>
</gene>
<dbReference type="GO" id="GO:0016020">
    <property type="term" value="C:membrane"/>
    <property type="evidence" value="ECO:0007669"/>
    <property type="project" value="TreeGrafter"/>
</dbReference>
<dbReference type="InterPro" id="IPR036818">
    <property type="entry name" value="AIDA_N_sf"/>
</dbReference>
<dbReference type="Pfam" id="PF08910">
    <property type="entry name" value="Aida_N"/>
    <property type="match status" value="1"/>
</dbReference>
<dbReference type="SUPFAM" id="SSF109779">
    <property type="entry name" value="Domain from hypothetical 2610208m17rik protein"/>
    <property type="match status" value="1"/>
</dbReference>
<name>A0A7S0HUY7_9CRYP</name>
<feature type="domain" description="C2 Aida-type" evidence="4">
    <location>
        <begin position="171"/>
        <end position="317"/>
    </location>
</feature>
<evidence type="ECO:0000256" key="2">
    <source>
        <dbReference type="ARBA" id="ARBA00022473"/>
    </source>
</evidence>
<dbReference type="AlphaFoldDB" id="A0A7S0HUY7"/>
<dbReference type="PROSITE" id="PS51911">
    <property type="entry name" value="C2_AIDA"/>
    <property type="match status" value="1"/>
</dbReference>
<reference evidence="5" key="1">
    <citation type="submission" date="2021-01" db="EMBL/GenBank/DDBJ databases">
        <authorList>
            <person name="Corre E."/>
            <person name="Pelletier E."/>
            <person name="Niang G."/>
            <person name="Scheremetjew M."/>
            <person name="Finn R."/>
            <person name="Kale V."/>
            <person name="Holt S."/>
            <person name="Cochrane G."/>
            <person name="Meng A."/>
            <person name="Brown T."/>
            <person name="Cohen L."/>
        </authorList>
    </citation>
    <scope>NUCLEOTIDE SEQUENCE</scope>
    <source>
        <strain evidence="5">CCMP325</strain>
    </source>
</reference>
<evidence type="ECO:0000313" key="5">
    <source>
        <dbReference type="EMBL" id="CAD8498753.1"/>
    </source>
</evidence>
<dbReference type="InterPro" id="IPR035892">
    <property type="entry name" value="C2_domain_sf"/>
</dbReference>
<dbReference type="InterPro" id="IPR023421">
    <property type="entry name" value="AIDA_N"/>
</dbReference>
<dbReference type="PANTHER" id="PTHR28654:SF1">
    <property type="entry name" value="AXIN INTERACTOR, DORSALIZATION-ASSOCIATED PROTEIN"/>
    <property type="match status" value="1"/>
</dbReference>
<dbReference type="InterPro" id="IPR025939">
    <property type="entry name" value="Aida_C"/>
</dbReference>
<dbReference type="GO" id="GO:0035091">
    <property type="term" value="F:phosphatidylinositol binding"/>
    <property type="evidence" value="ECO:0007669"/>
    <property type="project" value="TreeGrafter"/>
</dbReference>
<accession>A0A7S0HUY7</accession>
<evidence type="ECO:0000256" key="3">
    <source>
        <dbReference type="SAM" id="MobiDB-lite"/>
    </source>
</evidence>
<organism evidence="5">
    <name type="scientific">Hanusia phi</name>
    <dbReference type="NCBI Taxonomy" id="3032"/>
    <lineage>
        <taxon>Eukaryota</taxon>
        <taxon>Cryptophyceae</taxon>
        <taxon>Pyrenomonadales</taxon>
        <taxon>Geminigeraceae</taxon>
        <taxon>Hanusia</taxon>
    </lineage>
</organism>